<dbReference type="InterPro" id="IPR053842">
    <property type="entry name" value="NikA-like"/>
</dbReference>
<gene>
    <name evidence="1" type="ORF">GPA21_03055</name>
</gene>
<dbReference type="RefSeq" id="WP_168986743.1">
    <property type="nucleotide sequence ID" value="NZ_CAWPHM010000022.1"/>
</dbReference>
<protein>
    <submittedName>
        <fullName evidence="1">Uncharacterized protein</fullName>
    </submittedName>
</protein>
<evidence type="ECO:0000313" key="1">
    <source>
        <dbReference type="EMBL" id="NMG01951.1"/>
    </source>
</evidence>
<dbReference type="AlphaFoldDB" id="A0A972FGK6"/>
<accession>A0A972FGK6</accession>
<dbReference type="Pfam" id="PF21983">
    <property type="entry name" value="NikA-like"/>
    <property type="match status" value="1"/>
</dbReference>
<name>A0A972FGK6_9RHOO</name>
<reference evidence="1" key="1">
    <citation type="submission" date="2019-12" db="EMBL/GenBank/DDBJ databases">
        <title>Comparative genomics gives insights into the taxonomy of the Azoarcus-Aromatoleum group and reveals separate origins of nif in the plant-associated Azoarcus and non-plant-associated Aromatoleum sub-groups.</title>
        <authorList>
            <person name="Lafos M."/>
            <person name="Maluk M."/>
            <person name="Batista M."/>
            <person name="Junghare M."/>
            <person name="Carmona M."/>
            <person name="Faoro H."/>
            <person name="Cruz L.M."/>
            <person name="Battistoni F."/>
            <person name="De Souza E."/>
            <person name="Pedrosa F."/>
            <person name="Chen W.-M."/>
            <person name="Poole P.S."/>
            <person name="Dixon R.A."/>
            <person name="James E.K."/>
        </authorList>
    </citation>
    <scope>NUCLEOTIDE SEQUENCE</scope>
    <source>
        <strain evidence="1">NSC3</strain>
    </source>
</reference>
<comment type="caution">
    <text evidence="1">The sequence shown here is derived from an EMBL/GenBank/DDBJ whole genome shotgun (WGS) entry which is preliminary data.</text>
</comment>
<dbReference type="EMBL" id="WTVM01000011">
    <property type="protein sequence ID" value="NMG01951.1"/>
    <property type="molecule type" value="Genomic_DNA"/>
</dbReference>
<proteinExistence type="predicted"/>
<evidence type="ECO:0000313" key="2">
    <source>
        <dbReference type="Proteomes" id="UP000599523"/>
    </source>
</evidence>
<dbReference type="Proteomes" id="UP000599523">
    <property type="component" value="Unassembled WGS sequence"/>
</dbReference>
<sequence>MATATERIPVLVTPQEKARIAMMAREANLSMGEYLRRAAASFSPSEDERLLLGMIDQMTATTASASKAIDKALAFVAESEARIEAQEREARSS</sequence>
<organism evidence="1 2">
    <name type="scientific">Azoarcus taiwanensis</name>
    <dbReference type="NCBI Taxonomy" id="666964"/>
    <lineage>
        <taxon>Bacteria</taxon>
        <taxon>Pseudomonadati</taxon>
        <taxon>Pseudomonadota</taxon>
        <taxon>Betaproteobacteria</taxon>
        <taxon>Rhodocyclales</taxon>
        <taxon>Zoogloeaceae</taxon>
        <taxon>Azoarcus</taxon>
    </lineage>
</organism>
<keyword evidence="2" id="KW-1185">Reference proteome</keyword>